<keyword evidence="2" id="KW-1133">Transmembrane helix</keyword>
<organism evidence="3 4">
    <name type="scientific">Candidatus Methanoperedens nitratireducens</name>
    <dbReference type="NCBI Taxonomy" id="1392998"/>
    <lineage>
        <taxon>Archaea</taxon>
        <taxon>Methanobacteriati</taxon>
        <taxon>Methanobacteriota</taxon>
        <taxon>Stenosarchaea group</taxon>
        <taxon>Methanomicrobia</taxon>
        <taxon>Methanosarcinales</taxon>
        <taxon>ANME-2 cluster</taxon>
        <taxon>Candidatus Methanoperedentaceae</taxon>
        <taxon>Candidatus Methanoperedens</taxon>
    </lineage>
</organism>
<dbReference type="EMBL" id="FZMP01000243">
    <property type="protein sequence ID" value="SNQ62851.1"/>
    <property type="molecule type" value="Genomic_DNA"/>
</dbReference>
<accession>A0A284VU79</accession>
<gene>
    <name evidence="3" type="ORF">MNV_920018</name>
</gene>
<reference evidence="4" key="1">
    <citation type="submission" date="2017-06" db="EMBL/GenBank/DDBJ databases">
        <authorList>
            <person name="Cremers G."/>
        </authorList>
    </citation>
    <scope>NUCLEOTIDE SEQUENCE [LARGE SCALE GENOMIC DNA]</scope>
</reference>
<protein>
    <submittedName>
        <fullName evidence="3">Uncharacterized protein</fullName>
    </submittedName>
</protein>
<evidence type="ECO:0000256" key="2">
    <source>
        <dbReference type="SAM" id="Phobius"/>
    </source>
</evidence>
<dbReference type="Proteomes" id="UP000218615">
    <property type="component" value="Unassembled WGS sequence"/>
</dbReference>
<feature type="compositionally biased region" description="Low complexity" evidence="1">
    <location>
        <begin position="32"/>
        <end position="45"/>
    </location>
</feature>
<proteinExistence type="predicted"/>
<keyword evidence="4" id="KW-1185">Reference proteome</keyword>
<dbReference type="AlphaFoldDB" id="A0A284VU79"/>
<feature type="transmembrane region" description="Helical" evidence="2">
    <location>
        <begin position="123"/>
        <end position="144"/>
    </location>
</feature>
<evidence type="ECO:0000313" key="3">
    <source>
        <dbReference type="EMBL" id="SNQ62851.1"/>
    </source>
</evidence>
<evidence type="ECO:0000313" key="4">
    <source>
        <dbReference type="Proteomes" id="UP000218615"/>
    </source>
</evidence>
<keyword evidence="2" id="KW-0472">Membrane</keyword>
<evidence type="ECO:0000256" key="1">
    <source>
        <dbReference type="SAM" id="MobiDB-lite"/>
    </source>
</evidence>
<name>A0A284VU79_9EURY</name>
<keyword evidence="2" id="KW-0812">Transmembrane</keyword>
<sequence length="146" mass="15534">MPSMSEDAVFKALLKNKPQQNTQAEKKNEAPVKSVPKASTSASSSEDAMYKALLRNKPAQQHAPLAQKPQPVKTEPVPAPHAVSTYKEPVVEAPVIPAVVPVKTDQIEESLKNLTASVNTVQGLLKTAIIVLVLILIVGLASLIKG</sequence>
<feature type="region of interest" description="Disordered" evidence="1">
    <location>
        <begin position="1"/>
        <end position="80"/>
    </location>
</feature>